<dbReference type="PROSITE" id="PS51007">
    <property type="entry name" value="CYTC"/>
    <property type="match status" value="2"/>
</dbReference>
<gene>
    <name evidence="24" type="primary">ccoP</name>
    <name evidence="24" type="ORF">FR932_06690</name>
</gene>
<evidence type="ECO:0000256" key="18">
    <source>
        <dbReference type="ARBA" id="ARBA00023136"/>
    </source>
</evidence>
<evidence type="ECO:0000256" key="7">
    <source>
        <dbReference type="ARBA" id="ARBA00022617"/>
    </source>
</evidence>
<dbReference type="GO" id="GO:0016491">
    <property type="term" value="F:oxidoreductase activity"/>
    <property type="evidence" value="ECO:0007669"/>
    <property type="project" value="UniProtKB-KW"/>
</dbReference>
<evidence type="ECO:0000256" key="5">
    <source>
        <dbReference type="ARBA" id="ARBA00022475"/>
    </source>
</evidence>
<dbReference type="InterPro" id="IPR032858">
    <property type="entry name" value="CcoP_N"/>
</dbReference>
<reference evidence="24 25" key="1">
    <citation type="submission" date="2019-09" db="EMBL/GenBank/DDBJ databases">
        <title>Hybrid Assembly of the complete Genome of the Deep-Sea Bacterium Moritella marina from long Nanopore and Illumina reads.</title>
        <authorList>
            <person name="Magin S."/>
            <person name="Georgoulis A."/>
            <person name="Papadimitriou K."/>
            <person name="Iliakis G."/>
            <person name="Vorgias C.E."/>
        </authorList>
    </citation>
    <scope>NUCLEOTIDE SEQUENCE [LARGE SCALE GENOMIC DNA]</scope>
    <source>
        <strain evidence="24 25">MP-1</strain>
    </source>
</reference>
<keyword evidence="10 19" id="KW-0479">Metal-binding</keyword>
<evidence type="ECO:0000256" key="8">
    <source>
        <dbReference type="ARBA" id="ARBA00022660"/>
    </source>
</evidence>
<comment type="subunit">
    <text evidence="19">Component of the cbb3-type cytochrome c oxidase.</text>
</comment>
<evidence type="ECO:0000313" key="24">
    <source>
        <dbReference type="EMBL" id="QFI37545.1"/>
    </source>
</evidence>
<evidence type="ECO:0000259" key="23">
    <source>
        <dbReference type="PROSITE" id="PS51007"/>
    </source>
</evidence>
<dbReference type="InterPro" id="IPR009056">
    <property type="entry name" value="Cyt_c-like_dom"/>
</dbReference>
<keyword evidence="11" id="KW-0677">Repeat</keyword>
<dbReference type="Pfam" id="PF14715">
    <property type="entry name" value="FixP_N"/>
    <property type="match status" value="1"/>
</dbReference>
<dbReference type="PRINTS" id="PR00605">
    <property type="entry name" value="CYTCHROMECIC"/>
</dbReference>
<dbReference type="KEGG" id="mmaa:FR932_06690"/>
<dbReference type="PIRSF" id="PIRSF000006">
    <property type="entry name" value="Cbb3-Cox_fixP"/>
    <property type="match status" value="1"/>
</dbReference>
<dbReference type="InterPro" id="IPR036909">
    <property type="entry name" value="Cyt_c-like_dom_sf"/>
</dbReference>
<feature type="domain" description="Cytochrome c" evidence="23">
    <location>
        <begin position="222"/>
        <end position="303"/>
    </location>
</feature>
<feature type="transmembrane region" description="Helical" evidence="22">
    <location>
        <begin position="7"/>
        <end position="28"/>
    </location>
</feature>
<dbReference type="GO" id="GO:1902600">
    <property type="term" value="P:proton transmembrane transport"/>
    <property type="evidence" value="ECO:0007669"/>
    <property type="project" value="UniProtKB-KW"/>
</dbReference>
<dbReference type="Proteomes" id="UP000327424">
    <property type="component" value="Chromosome"/>
</dbReference>
<feature type="binding site" description="covalent" evidence="21">
    <location>
        <position position="235"/>
    </location>
    <ligand>
        <name>heme c</name>
        <dbReference type="ChEBI" id="CHEBI:61717"/>
        <label>2</label>
    </ligand>
</feature>
<dbReference type="AlphaFoldDB" id="A0A5J6WL68"/>
<name>A0A5J6WL68_MORMI</name>
<feature type="domain" description="Cytochrome c" evidence="23">
    <location>
        <begin position="136"/>
        <end position="215"/>
    </location>
</feature>
<evidence type="ECO:0000256" key="2">
    <source>
        <dbReference type="ARBA" id="ARBA00004673"/>
    </source>
</evidence>
<dbReference type="GO" id="GO:0006119">
    <property type="term" value="P:oxidative phosphorylation"/>
    <property type="evidence" value="ECO:0007669"/>
    <property type="project" value="UniProtKB-UniPathway"/>
</dbReference>
<evidence type="ECO:0000256" key="9">
    <source>
        <dbReference type="ARBA" id="ARBA00022692"/>
    </source>
</evidence>
<evidence type="ECO:0000256" key="20">
    <source>
        <dbReference type="PIRSR" id="PIRSR000006-1"/>
    </source>
</evidence>
<feature type="binding site" description="covalent" evidence="21">
    <location>
        <position position="149"/>
    </location>
    <ligand>
        <name>heme c</name>
        <dbReference type="ChEBI" id="CHEBI:61717"/>
        <label>1</label>
    </ligand>
</feature>
<evidence type="ECO:0000256" key="15">
    <source>
        <dbReference type="ARBA" id="ARBA00023002"/>
    </source>
</evidence>
<feature type="binding site" description="axial binding residue" evidence="20">
    <location>
        <position position="192"/>
    </location>
    <ligand>
        <name>heme c</name>
        <dbReference type="ChEBI" id="CHEBI:61717"/>
        <label>2</label>
    </ligand>
    <ligandPart>
        <name>Fe</name>
        <dbReference type="ChEBI" id="CHEBI:18248"/>
    </ligandPart>
</feature>
<organism evidence="24 25">
    <name type="scientific">Moritella marina ATCC 15381</name>
    <dbReference type="NCBI Taxonomy" id="1202962"/>
    <lineage>
        <taxon>Bacteria</taxon>
        <taxon>Pseudomonadati</taxon>
        <taxon>Pseudomonadota</taxon>
        <taxon>Gammaproteobacteria</taxon>
        <taxon>Alteromonadales</taxon>
        <taxon>Moritellaceae</taxon>
        <taxon>Moritella</taxon>
    </lineage>
</organism>
<evidence type="ECO:0000313" key="25">
    <source>
        <dbReference type="Proteomes" id="UP000327424"/>
    </source>
</evidence>
<evidence type="ECO:0000256" key="1">
    <source>
        <dbReference type="ARBA" id="ARBA00004533"/>
    </source>
</evidence>
<keyword evidence="9 22" id="KW-0812">Transmembrane</keyword>
<sequence length="305" mass="33579">MIMSTFWSIWITVITLGSIFACLGLLWMCNRNDTGVKEGESMGHSFDGIEELNNPLPTWWKYLFIFTCIGGFIYFALYPGLGSYKGLLGWTSTNEYEREVESADAKYAAVFNKLVKTESSDFTEYREIADIAKDPEAVKVGQRLFLQNCSQCHGSDARGAKGFPNLTDSAWLYGGTPADIKATIMHGRAGVMPGWLPVLGDEKVDQVTTYVVGLSGRKVNAREEAAGKEVFLQTCSACHGADAKGMTMLGAPNLTDKIWLYGGSRKAIEQTVKYGRNGVMPAWSDILGEDKVMLLSSYVYSLSVK</sequence>
<dbReference type="EMBL" id="CP044399">
    <property type="protein sequence ID" value="QFI37545.1"/>
    <property type="molecule type" value="Genomic_DNA"/>
</dbReference>
<dbReference type="InterPro" id="IPR008168">
    <property type="entry name" value="Cyt_C_IC"/>
</dbReference>
<keyword evidence="5 19" id="KW-1003">Cell membrane</keyword>
<keyword evidence="16 19" id="KW-0408">Iron</keyword>
<comment type="pathway">
    <text evidence="2 19">Energy metabolism; oxidative phosphorylation.</text>
</comment>
<dbReference type="GO" id="GO:0020037">
    <property type="term" value="F:heme binding"/>
    <property type="evidence" value="ECO:0007669"/>
    <property type="project" value="InterPro"/>
</dbReference>
<feature type="transmembrane region" description="Helical" evidence="22">
    <location>
        <begin position="59"/>
        <end position="78"/>
    </location>
</feature>
<feature type="binding site" description="axial binding residue" evidence="20">
    <location>
        <position position="280"/>
    </location>
    <ligand>
        <name>heme c</name>
        <dbReference type="ChEBI" id="CHEBI:61717"/>
        <label>1</label>
    </ligand>
    <ligandPart>
        <name>Fe</name>
        <dbReference type="ChEBI" id="CHEBI:18248"/>
    </ligandPart>
</feature>
<evidence type="ECO:0000256" key="14">
    <source>
        <dbReference type="ARBA" id="ARBA00022989"/>
    </source>
</evidence>
<evidence type="ECO:0000256" key="3">
    <source>
        <dbReference type="ARBA" id="ARBA00006113"/>
    </source>
</evidence>
<dbReference type="OrthoDB" id="9811281at2"/>
<accession>A0A5J6WL68</accession>
<feature type="binding site" description="covalent" evidence="21">
    <location>
        <position position="152"/>
    </location>
    <ligand>
        <name>heme c</name>
        <dbReference type="ChEBI" id="CHEBI:61717"/>
        <label>1</label>
    </ligand>
</feature>
<feature type="binding site" description="axial binding residue" evidence="20">
    <location>
        <position position="153"/>
    </location>
    <ligand>
        <name>heme c</name>
        <dbReference type="ChEBI" id="CHEBI:61717"/>
        <label>1</label>
    </ligand>
    <ligandPart>
        <name>Fe</name>
        <dbReference type="ChEBI" id="CHEBI:18248"/>
    </ligandPart>
</feature>
<evidence type="ECO:0000256" key="21">
    <source>
        <dbReference type="PIRSR" id="PIRSR000006-2"/>
    </source>
</evidence>
<comment type="subcellular location">
    <subcellularLocation>
        <location evidence="1 19">Cell inner membrane</location>
    </subcellularLocation>
</comment>
<keyword evidence="7 19" id="KW-0349">Heme</keyword>
<evidence type="ECO:0000256" key="4">
    <source>
        <dbReference type="ARBA" id="ARBA00022448"/>
    </source>
</evidence>
<protein>
    <recommendedName>
        <fullName evidence="19">Cbb3-type cytochrome c oxidase subunit</fullName>
    </recommendedName>
</protein>
<dbReference type="InterPro" id="IPR050597">
    <property type="entry name" value="Cytochrome_c_Oxidase_Subunit"/>
</dbReference>
<evidence type="ECO:0000256" key="10">
    <source>
        <dbReference type="ARBA" id="ARBA00022723"/>
    </source>
</evidence>
<evidence type="ECO:0000256" key="13">
    <source>
        <dbReference type="ARBA" id="ARBA00022982"/>
    </source>
</evidence>
<keyword evidence="14 22" id="KW-1133">Transmembrane helix</keyword>
<dbReference type="InterPro" id="IPR038414">
    <property type="entry name" value="CcoP_N_sf"/>
</dbReference>
<evidence type="ECO:0000256" key="17">
    <source>
        <dbReference type="ARBA" id="ARBA00023065"/>
    </source>
</evidence>
<evidence type="ECO:0000256" key="19">
    <source>
        <dbReference type="PIRNR" id="PIRNR000006"/>
    </source>
</evidence>
<keyword evidence="6 19" id="KW-0997">Cell inner membrane</keyword>
<keyword evidence="18 19" id="KW-0472">Membrane</keyword>
<keyword evidence="13 19" id="KW-0249">Electron transport</keyword>
<feature type="binding site" description="axial binding residue" evidence="20">
    <location>
        <position position="239"/>
    </location>
    <ligand>
        <name>heme c</name>
        <dbReference type="ChEBI" id="CHEBI:61717"/>
        <label>2</label>
    </ligand>
    <ligandPart>
        <name>Fe</name>
        <dbReference type="ChEBI" id="CHEBI:18248"/>
    </ligandPart>
</feature>
<dbReference type="GO" id="GO:0009055">
    <property type="term" value="F:electron transfer activity"/>
    <property type="evidence" value="ECO:0007669"/>
    <property type="project" value="InterPro"/>
</dbReference>
<dbReference type="Gene3D" id="6.10.280.130">
    <property type="match status" value="1"/>
</dbReference>
<evidence type="ECO:0000256" key="22">
    <source>
        <dbReference type="SAM" id="Phobius"/>
    </source>
</evidence>
<dbReference type="InterPro" id="IPR004678">
    <property type="entry name" value="Cyt_c_oxidase_cbb3_su3"/>
</dbReference>
<dbReference type="UniPathway" id="UPA00705"/>
<dbReference type="Gene3D" id="1.10.760.10">
    <property type="entry name" value="Cytochrome c-like domain"/>
    <property type="match status" value="2"/>
</dbReference>
<evidence type="ECO:0000256" key="12">
    <source>
        <dbReference type="ARBA" id="ARBA00022781"/>
    </source>
</evidence>
<keyword evidence="12 19" id="KW-0375">Hydrogen ion transport</keyword>
<dbReference type="Pfam" id="PF13442">
    <property type="entry name" value="Cytochrome_CBB3"/>
    <property type="match status" value="2"/>
</dbReference>
<comment type="function">
    <text evidence="19">C-type cytochrome. Part of the cbb3-type cytochrome c oxidase complex.</text>
</comment>
<proteinExistence type="inferred from homology"/>
<evidence type="ECO:0000256" key="16">
    <source>
        <dbReference type="ARBA" id="ARBA00023004"/>
    </source>
</evidence>
<dbReference type="SUPFAM" id="SSF46626">
    <property type="entry name" value="Cytochrome c"/>
    <property type="match status" value="2"/>
</dbReference>
<keyword evidence="4 19" id="KW-0813">Transport</keyword>
<keyword evidence="15 19" id="KW-0560">Oxidoreductase</keyword>
<dbReference type="GO" id="GO:0005886">
    <property type="term" value="C:plasma membrane"/>
    <property type="evidence" value="ECO:0007669"/>
    <property type="project" value="UniProtKB-SubCell"/>
</dbReference>
<evidence type="ECO:0000256" key="11">
    <source>
        <dbReference type="ARBA" id="ARBA00022737"/>
    </source>
</evidence>
<dbReference type="GO" id="GO:0005506">
    <property type="term" value="F:iron ion binding"/>
    <property type="evidence" value="ECO:0007669"/>
    <property type="project" value="InterPro"/>
</dbReference>
<dbReference type="NCBIfam" id="TIGR00782">
    <property type="entry name" value="ccoP"/>
    <property type="match status" value="1"/>
</dbReference>
<comment type="cofactor">
    <cofactor evidence="19 21">
        <name>heme c</name>
        <dbReference type="ChEBI" id="CHEBI:61717"/>
    </cofactor>
    <text evidence="19 21">Binds 2 heme C groups per subunit.</text>
</comment>
<feature type="binding site" description="covalent" evidence="21">
    <location>
        <position position="238"/>
    </location>
    <ligand>
        <name>heme c</name>
        <dbReference type="ChEBI" id="CHEBI:61717"/>
        <label>2</label>
    </ligand>
</feature>
<keyword evidence="17 19" id="KW-0406">Ion transport</keyword>
<keyword evidence="8 19" id="KW-0679">Respiratory chain</keyword>
<keyword evidence="25" id="KW-1185">Reference proteome</keyword>
<dbReference type="PANTHER" id="PTHR33751">
    <property type="entry name" value="CBB3-TYPE CYTOCHROME C OXIDASE SUBUNIT FIXP"/>
    <property type="match status" value="1"/>
</dbReference>
<comment type="similarity">
    <text evidence="3 19">Belongs to the CcoP / FixP family.</text>
</comment>
<dbReference type="PANTHER" id="PTHR33751:SF1">
    <property type="entry name" value="CBB3-TYPE CYTOCHROME C OXIDASE SUBUNIT FIXP"/>
    <property type="match status" value="1"/>
</dbReference>
<evidence type="ECO:0000256" key="6">
    <source>
        <dbReference type="ARBA" id="ARBA00022519"/>
    </source>
</evidence>